<evidence type="ECO:0000313" key="5">
    <source>
        <dbReference type="Proteomes" id="UP000006057"/>
    </source>
</evidence>
<dbReference type="Gene3D" id="3.90.950.10">
    <property type="match status" value="1"/>
</dbReference>
<dbReference type="PANTHER" id="PTHR43213">
    <property type="entry name" value="BIFUNCTIONAL DTTP/UTP PYROPHOSPHATASE/METHYLTRANSFERASE PROTEIN-RELATED"/>
    <property type="match status" value="1"/>
</dbReference>
<keyword evidence="3" id="KW-0963">Cytoplasm</keyword>
<comment type="cofactor">
    <cofactor evidence="1 3">
        <name>a divalent metal cation</name>
        <dbReference type="ChEBI" id="CHEBI:60240"/>
    </cofactor>
</comment>
<keyword evidence="5" id="KW-1185">Reference proteome</keyword>
<dbReference type="Pfam" id="PF02545">
    <property type="entry name" value="Maf"/>
    <property type="match status" value="1"/>
</dbReference>
<dbReference type="PATRIC" id="fig|710421.3.peg.1296"/>
<name>I4BFN7_MYCCN</name>
<sequence length="206" mass="21800">MVLASRSPARLKLLRQAGVDPFVMVPTIDEEALAESLSPTSPEDVVLALARAKASDVVARLPGDILSDCIVLGCDTLLLLGNDLYGKPGSTEAAVAQWKIMSGAIGRILTGHALLRVKAGSILSTETRPASADVYFGNPTDEEVAAYVTSGEPIETAGAFTLDGLGGWFVERIEGHPSTVIGLSLPELYQMVCRTGLSLHALWRSR</sequence>
<comment type="function">
    <text evidence="3">Nucleoside triphosphate pyrophosphatase. May have a dual role in cell division arrest and in preventing the incorporation of modified nucleotides into cellular nucleic acids.</text>
</comment>
<reference evidence="4 5" key="1">
    <citation type="submission" date="2012-06" db="EMBL/GenBank/DDBJ databases">
        <title>Complete sequence of chromosome of Mycobacterium chubuense NBB4.</title>
        <authorList>
            <consortium name="US DOE Joint Genome Institute"/>
            <person name="Lucas S."/>
            <person name="Han J."/>
            <person name="Lapidus A."/>
            <person name="Cheng J.-F."/>
            <person name="Goodwin L."/>
            <person name="Pitluck S."/>
            <person name="Peters L."/>
            <person name="Mikhailova N."/>
            <person name="Teshima H."/>
            <person name="Detter J.C."/>
            <person name="Han C."/>
            <person name="Tapia R."/>
            <person name="Land M."/>
            <person name="Hauser L."/>
            <person name="Kyrpides N."/>
            <person name="Ivanova N."/>
            <person name="Pagani I."/>
            <person name="Mattes T."/>
            <person name="Holmes A."/>
            <person name="Rutledge P."/>
            <person name="Paulsen I."/>
            <person name="Coleman N."/>
            <person name="Woyke T."/>
        </authorList>
    </citation>
    <scope>NUCLEOTIDE SEQUENCE [LARGE SCALE GENOMIC DNA]</scope>
    <source>
        <strain evidence="4 5">NBB4</strain>
    </source>
</reference>
<dbReference type="EC" id="3.6.1.9" evidence="3"/>
<dbReference type="NCBIfam" id="TIGR00172">
    <property type="entry name" value="maf"/>
    <property type="match status" value="1"/>
</dbReference>
<dbReference type="GO" id="GO:0005737">
    <property type="term" value="C:cytoplasm"/>
    <property type="evidence" value="ECO:0007669"/>
    <property type="project" value="UniProtKB-SubCell"/>
</dbReference>
<feature type="active site" description="Proton acceptor" evidence="3">
    <location>
        <position position="75"/>
    </location>
</feature>
<keyword evidence="3" id="KW-0546">Nucleotide metabolism</keyword>
<dbReference type="InterPro" id="IPR029001">
    <property type="entry name" value="ITPase-like_fam"/>
</dbReference>
<dbReference type="AlphaFoldDB" id="I4BFN7"/>
<protein>
    <recommendedName>
        <fullName evidence="3">Nucleoside triphosphate pyrophosphatase</fullName>
        <ecNumber evidence="3">3.6.1.9</ecNumber>
    </recommendedName>
    <alternativeName>
        <fullName evidence="3">Nucleotide pyrophosphatase</fullName>
        <shortName evidence="3">Nucleotide PPase</shortName>
    </alternativeName>
</protein>
<evidence type="ECO:0000256" key="2">
    <source>
        <dbReference type="ARBA" id="ARBA00022801"/>
    </source>
</evidence>
<dbReference type="HAMAP" id="MF_00528">
    <property type="entry name" value="Maf"/>
    <property type="match status" value="1"/>
</dbReference>
<accession>I4BFN7</accession>
<dbReference type="InterPro" id="IPR003697">
    <property type="entry name" value="Maf-like"/>
</dbReference>
<comment type="caution">
    <text evidence="3">Lacks conserved residue(s) required for the propagation of feature annotation.</text>
</comment>
<dbReference type="PANTHER" id="PTHR43213:SF5">
    <property type="entry name" value="BIFUNCTIONAL DTTP_UTP PYROPHOSPHATASE_METHYLTRANSFERASE PROTEIN-RELATED"/>
    <property type="match status" value="1"/>
</dbReference>
<dbReference type="EMBL" id="CP003053">
    <property type="protein sequence ID" value="AFM16094.1"/>
    <property type="molecule type" value="Genomic_DNA"/>
</dbReference>
<organism evidence="4 5">
    <name type="scientific">Mycolicibacterium chubuense (strain NBB4)</name>
    <name type="common">Mycobacterium chubuense</name>
    <dbReference type="NCBI Taxonomy" id="710421"/>
    <lineage>
        <taxon>Bacteria</taxon>
        <taxon>Bacillati</taxon>
        <taxon>Actinomycetota</taxon>
        <taxon>Actinomycetes</taxon>
        <taxon>Mycobacteriales</taxon>
        <taxon>Mycobacteriaceae</taxon>
        <taxon>Mycolicibacterium</taxon>
    </lineage>
</organism>
<dbReference type="SUPFAM" id="SSF52972">
    <property type="entry name" value="ITPase-like"/>
    <property type="match status" value="1"/>
</dbReference>
<dbReference type="HOGENOM" id="CLU_040416_1_2_11"/>
<evidence type="ECO:0000256" key="1">
    <source>
        <dbReference type="ARBA" id="ARBA00001968"/>
    </source>
</evidence>
<comment type="catalytic activity">
    <reaction evidence="3">
        <text>a 2'-deoxyribonucleoside 5'-triphosphate + H2O = a 2'-deoxyribonucleoside 5'-phosphate + diphosphate + H(+)</text>
        <dbReference type="Rhea" id="RHEA:44644"/>
        <dbReference type="ChEBI" id="CHEBI:15377"/>
        <dbReference type="ChEBI" id="CHEBI:15378"/>
        <dbReference type="ChEBI" id="CHEBI:33019"/>
        <dbReference type="ChEBI" id="CHEBI:61560"/>
        <dbReference type="ChEBI" id="CHEBI:65317"/>
        <dbReference type="EC" id="3.6.1.9"/>
    </reaction>
</comment>
<dbReference type="KEGG" id="mcb:Mycch_1287"/>
<keyword evidence="2 3" id="KW-0378">Hydrolase</keyword>
<dbReference type="GO" id="GO:0047429">
    <property type="term" value="F:nucleoside triphosphate diphosphatase activity"/>
    <property type="evidence" value="ECO:0007669"/>
    <property type="project" value="UniProtKB-EC"/>
</dbReference>
<comment type="subcellular location">
    <subcellularLocation>
        <location evidence="3">Cytoplasm</location>
    </subcellularLocation>
</comment>
<dbReference type="GO" id="GO:0009117">
    <property type="term" value="P:nucleotide metabolic process"/>
    <property type="evidence" value="ECO:0007669"/>
    <property type="project" value="UniProtKB-KW"/>
</dbReference>
<evidence type="ECO:0000313" key="4">
    <source>
        <dbReference type="EMBL" id="AFM16094.1"/>
    </source>
</evidence>
<dbReference type="STRING" id="710421.Mycch_1287"/>
<comment type="catalytic activity">
    <reaction evidence="3">
        <text>a ribonucleoside 5'-triphosphate + H2O = a ribonucleoside 5'-phosphate + diphosphate + H(+)</text>
        <dbReference type="Rhea" id="RHEA:23996"/>
        <dbReference type="ChEBI" id="CHEBI:15377"/>
        <dbReference type="ChEBI" id="CHEBI:15378"/>
        <dbReference type="ChEBI" id="CHEBI:33019"/>
        <dbReference type="ChEBI" id="CHEBI:58043"/>
        <dbReference type="ChEBI" id="CHEBI:61557"/>
        <dbReference type="EC" id="3.6.1.9"/>
    </reaction>
</comment>
<proteinExistence type="inferred from homology"/>
<gene>
    <name evidence="4" type="ordered locus">Mycch_1287</name>
</gene>
<evidence type="ECO:0000256" key="3">
    <source>
        <dbReference type="HAMAP-Rule" id="MF_00528"/>
    </source>
</evidence>
<dbReference type="PIRSF" id="PIRSF006305">
    <property type="entry name" value="Maf"/>
    <property type="match status" value="1"/>
</dbReference>
<dbReference type="Proteomes" id="UP000006057">
    <property type="component" value="Chromosome"/>
</dbReference>
<dbReference type="CDD" id="cd00555">
    <property type="entry name" value="Maf"/>
    <property type="match status" value="1"/>
</dbReference>
<dbReference type="eggNOG" id="COG0424">
    <property type="taxonomic scope" value="Bacteria"/>
</dbReference>
<comment type="similarity">
    <text evidence="3">Belongs to the Maf family.</text>
</comment>